<keyword evidence="4" id="KW-0375">Hydrogen ion transport</keyword>
<proteinExistence type="inferred from homology"/>
<reference evidence="9 10" key="1">
    <citation type="submission" date="2018-08" db="EMBL/GenBank/DDBJ databases">
        <authorList>
            <person name="Laetsch R D."/>
            <person name="Stevens L."/>
            <person name="Kumar S."/>
            <person name="Blaxter L. M."/>
        </authorList>
    </citation>
    <scope>NUCLEOTIDE SEQUENCE [LARGE SCALE GENOMIC DNA]</scope>
</reference>
<evidence type="ECO:0000256" key="7">
    <source>
        <dbReference type="ARBA" id="ARBA00023310"/>
    </source>
</evidence>
<accession>A0A498SLY7</accession>
<evidence type="ECO:0000313" key="10">
    <source>
        <dbReference type="Proteomes" id="UP000276991"/>
    </source>
</evidence>
<dbReference type="PANTHER" id="PTHR11910">
    <property type="entry name" value="ATP SYNTHASE DELTA CHAIN"/>
    <property type="match status" value="1"/>
</dbReference>
<dbReference type="GO" id="GO:0016020">
    <property type="term" value="C:membrane"/>
    <property type="evidence" value="ECO:0007669"/>
    <property type="project" value="UniProtKB-SubCell"/>
</dbReference>
<dbReference type="Pfam" id="PF00213">
    <property type="entry name" value="OSCP"/>
    <property type="match status" value="1"/>
</dbReference>
<protein>
    <recommendedName>
        <fullName evidence="8">Oligomycin sensitivity conferral protein</fullName>
    </recommendedName>
</protein>
<evidence type="ECO:0000256" key="1">
    <source>
        <dbReference type="ARBA" id="ARBA00004370"/>
    </source>
</evidence>
<evidence type="ECO:0000256" key="4">
    <source>
        <dbReference type="ARBA" id="ARBA00022781"/>
    </source>
</evidence>
<organism evidence="9 10">
    <name type="scientific">Acanthocheilonema viteae</name>
    <name type="common">Filarial nematode worm</name>
    <name type="synonym">Dipetalonema viteae</name>
    <dbReference type="NCBI Taxonomy" id="6277"/>
    <lineage>
        <taxon>Eukaryota</taxon>
        <taxon>Metazoa</taxon>
        <taxon>Ecdysozoa</taxon>
        <taxon>Nematoda</taxon>
        <taxon>Chromadorea</taxon>
        <taxon>Rhabditida</taxon>
        <taxon>Spirurina</taxon>
        <taxon>Spiruromorpha</taxon>
        <taxon>Filarioidea</taxon>
        <taxon>Onchocercidae</taxon>
        <taxon>Acanthocheilonema</taxon>
    </lineage>
</organism>
<dbReference type="Proteomes" id="UP000276991">
    <property type="component" value="Unassembled WGS sequence"/>
</dbReference>
<evidence type="ECO:0000256" key="8">
    <source>
        <dbReference type="ARBA" id="ARBA00033369"/>
    </source>
</evidence>
<evidence type="ECO:0000256" key="5">
    <source>
        <dbReference type="ARBA" id="ARBA00023065"/>
    </source>
</evidence>
<keyword evidence="10" id="KW-1185">Reference proteome</keyword>
<keyword evidence="6" id="KW-0472">Membrane</keyword>
<evidence type="ECO:0000256" key="3">
    <source>
        <dbReference type="ARBA" id="ARBA00022448"/>
    </source>
</evidence>
<dbReference type="EMBL" id="UPTC01000805">
    <property type="protein sequence ID" value="VBB30186.1"/>
    <property type="molecule type" value="Genomic_DNA"/>
</dbReference>
<sequence>MSLHVLRRCMSLSAAVQATEHVIRSPIQLHGVEGRYAVALYSAAVKDSKLDTIYKDLKSLQNIYQTSVKFENFILDPTLAPLSKVNTMKDVAKNLNVSKETLNFLG</sequence>
<dbReference type="Gene3D" id="1.10.520.20">
    <property type="entry name" value="N-terminal domain of the delta subunit of the F1F0-ATP synthase"/>
    <property type="match status" value="1"/>
</dbReference>
<evidence type="ECO:0000256" key="2">
    <source>
        <dbReference type="ARBA" id="ARBA00007046"/>
    </source>
</evidence>
<dbReference type="OrthoDB" id="1262810at2759"/>
<comment type="similarity">
    <text evidence="2">Belongs to the ATPase delta chain family.</text>
</comment>
<name>A0A498SLY7_ACAVI</name>
<keyword evidence="7" id="KW-0066">ATP synthesis</keyword>
<dbReference type="GO" id="GO:0046933">
    <property type="term" value="F:proton-transporting ATP synthase activity, rotational mechanism"/>
    <property type="evidence" value="ECO:0007669"/>
    <property type="project" value="InterPro"/>
</dbReference>
<comment type="subcellular location">
    <subcellularLocation>
        <location evidence="1">Membrane</location>
    </subcellularLocation>
</comment>
<evidence type="ECO:0000313" key="9">
    <source>
        <dbReference type="EMBL" id="VBB30186.1"/>
    </source>
</evidence>
<dbReference type="AlphaFoldDB" id="A0A498SLY7"/>
<dbReference type="STRING" id="6277.A0A498SLY7"/>
<dbReference type="InterPro" id="IPR000711">
    <property type="entry name" value="ATPase_OSCP/dsu"/>
</dbReference>
<dbReference type="SUPFAM" id="SSF47928">
    <property type="entry name" value="N-terminal domain of the delta subunit of the F1F0-ATP synthase"/>
    <property type="match status" value="1"/>
</dbReference>
<keyword evidence="5" id="KW-0406">Ion transport</keyword>
<gene>
    <name evidence="9" type="ORF">NAV_LOCUS4977</name>
</gene>
<evidence type="ECO:0000256" key="6">
    <source>
        <dbReference type="ARBA" id="ARBA00023136"/>
    </source>
</evidence>
<dbReference type="InterPro" id="IPR026015">
    <property type="entry name" value="ATP_synth_OSCP/delta_N_sf"/>
</dbReference>
<keyword evidence="3" id="KW-0813">Transport</keyword>